<gene>
    <name evidence="1" type="ORF">DZC73_18455</name>
</gene>
<dbReference type="Proteomes" id="UP000267464">
    <property type="component" value="Unassembled WGS sequence"/>
</dbReference>
<name>A0A3N7HLX6_9BURK</name>
<reference evidence="1 2" key="2">
    <citation type="submission" date="2018-12" db="EMBL/GenBank/DDBJ databases">
        <title>Rhizobacter gummiphilus sp. nov., a rubber-degrading bacterium isolated from the soil of a botanical garden in Japan.</title>
        <authorList>
            <person name="Shunsuke S.S."/>
        </authorList>
    </citation>
    <scope>NUCLEOTIDE SEQUENCE [LARGE SCALE GENOMIC DNA]</scope>
    <source>
        <strain evidence="1 2">S-16</strain>
    </source>
</reference>
<evidence type="ECO:0000313" key="2">
    <source>
        <dbReference type="Proteomes" id="UP000267464"/>
    </source>
</evidence>
<dbReference type="EMBL" id="QUSW01000005">
    <property type="protein sequence ID" value="RQP23104.1"/>
    <property type="molecule type" value="Genomic_DNA"/>
</dbReference>
<protein>
    <submittedName>
        <fullName evidence="1">Uncharacterized protein</fullName>
    </submittedName>
</protein>
<keyword evidence="2" id="KW-1185">Reference proteome</keyword>
<sequence>MPKEQRMTTFTFSFKDGYRVTLTAPDEGKCPATEVLDRVVDLVNCLRSEQKPPPQEATTQ</sequence>
<accession>A0A3N7HLX6</accession>
<comment type="caution">
    <text evidence="1">The sequence shown here is derived from an EMBL/GenBank/DDBJ whole genome shotgun (WGS) entry which is preliminary data.</text>
</comment>
<evidence type="ECO:0000313" key="1">
    <source>
        <dbReference type="EMBL" id="RQP23104.1"/>
    </source>
</evidence>
<proteinExistence type="predicted"/>
<reference evidence="1 2" key="1">
    <citation type="submission" date="2018-08" db="EMBL/GenBank/DDBJ databases">
        <authorList>
            <person name="Khan S.A."/>
            <person name="Jeon C.O."/>
            <person name="Chun B.H."/>
            <person name="Jeong S.E."/>
        </authorList>
    </citation>
    <scope>NUCLEOTIDE SEQUENCE [LARGE SCALE GENOMIC DNA]</scope>
    <source>
        <strain evidence="1 2">S-16</strain>
    </source>
</reference>
<organism evidence="1 2">
    <name type="scientific">Piscinibacter terrae</name>
    <dbReference type="NCBI Taxonomy" id="2496871"/>
    <lineage>
        <taxon>Bacteria</taxon>
        <taxon>Pseudomonadati</taxon>
        <taxon>Pseudomonadota</taxon>
        <taxon>Betaproteobacteria</taxon>
        <taxon>Burkholderiales</taxon>
        <taxon>Sphaerotilaceae</taxon>
        <taxon>Piscinibacter</taxon>
    </lineage>
</organism>
<dbReference type="AlphaFoldDB" id="A0A3N7HLX6"/>